<feature type="chain" id="PRO_5045809458" evidence="2">
    <location>
        <begin position="19"/>
        <end position="324"/>
    </location>
</feature>
<dbReference type="PANTHER" id="PTHR33376">
    <property type="match status" value="1"/>
</dbReference>
<organism evidence="3 4">
    <name type="scientific">Saccharospirillum mangrovi</name>
    <dbReference type="NCBI Taxonomy" id="2161747"/>
    <lineage>
        <taxon>Bacteria</taxon>
        <taxon>Pseudomonadati</taxon>
        <taxon>Pseudomonadota</taxon>
        <taxon>Gammaproteobacteria</taxon>
        <taxon>Oceanospirillales</taxon>
        <taxon>Saccharospirillaceae</taxon>
        <taxon>Saccharospirillum</taxon>
    </lineage>
</organism>
<evidence type="ECO:0000256" key="1">
    <source>
        <dbReference type="ARBA" id="ARBA00022729"/>
    </source>
</evidence>
<keyword evidence="1 2" id="KW-0732">Signal</keyword>
<comment type="caution">
    <text evidence="3">The sequence shown here is derived from an EMBL/GenBank/DDBJ whole genome shotgun (WGS) entry which is preliminary data.</text>
</comment>
<dbReference type="Gene3D" id="3.40.190.170">
    <property type="entry name" value="Bacterial extracellular solute-binding protein, family 7"/>
    <property type="match status" value="1"/>
</dbReference>
<dbReference type="NCBIfam" id="NF037995">
    <property type="entry name" value="TRAP_S1"/>
    <property type="match status" value="1"/>
</dbReference>
<dbReference type="PANTHER" id="PTHR33376:SF4">
    <property type="entry name" value="SIALIC ACID-BINDING PERIPLASMIC PROTEIN SIAP"/>
    <property type="match status" value="1"/>
</dbReference>
<evidence type="ECO:0000256" key="2">
    <source>
        <dbReference type="SAM" id="SignalP"/>
    </source>
</evidence>
<evidence type="ECO:0000313" key="4">
    <source>
        <dbReference type="Proteomes" id="UP001595617"/>
    </source>
</evidence>
<protein>
    <submittedName>
        <fullName evidence="3">TRAP transporter substrate-binding protein DctP</fullName>
    </submittedName>
</protein>
<dbReference type="InterPro" id="IPR018389">
    <property type="entry name" value="DctP_fam"/>
</dbReference>
<name>A0ABV7ZY28_9GAMM</name>
<reference evidence="4" key="1">
    <citation type="journal article" date="2019" name="Int. J. Syst. Evol. Microbiol.">
        <title>The Global Catalogue of Microorganisms (GCM) 10K type strain sequencing project: providing services to taxonomists for standard genome sequencing and annotation.</title>
        <authorList>
            <consortium name="The Broad Institute Genomics Platform"/>
            <consortium name="The Broad Institute Genome Sequencing Center for Infectious Disease"/>
            <person name="Wu L."/>
            <person name="Ma J."/>
        </authorList>
    </citation>
    <scope>NUCLEOTIDE SEQUENCE [LARGE SCALE GENOMIC DNA]</scope>
    <source>
        <strain evidence="4">IBRC 10765</strain>
    </source>
</reference>
<dbReference type="Proteomes" id="UP001595617">
    <property type="component" value="Unassembled WGS sequence"/>
</dbReference>
<dbReference type="Pfam" id="PF03480">
    <property type="entry name" value="DctP"/>
    <property type="match status" value="1"/>
</dbReference>
<dbReference type="InterPro" id="IPR038404">
    <property type="entry name" value="TRAP_DctP_sf"/>
</dbReference>
<dbReference type="EMBL" id="JBHRYR010000003">
    <property type="protein sequence ID" value="MFC3853443.1"/>
    <property type="molecule type" value="Genomic_DNA"/>
</dbReference>
<evidence type="ECO:0000313" key="3">
    <source>
        <dbReference type="EMBL" id="MFC3853443.1"/>
    </source>
</evidence>
<feature type="signal peptide" evidence="2">
    <location>
        <begin position="1"/>
        <end position="18"/>
    </location>
</feature>
<gene>
    <name evidence="3" type="primary">dctP</name>
    <name evidence="3" type="ORF">ACFOOG_11420</name>
</gene>
<dbReference type="RefSeq" id="WP_380696602.1">
    <property type="nucleotide sequence ID" value="NZ_JBHRYR010000003.1"/>
</dbReference>
<accession>A0ABV7ZY28</accession>
<proteinExistence type="predicted"/>
<sequence>MVRALFFVLLVLPAFATANTTLKISTLYPAGTYAVEQLRAASAAMAAETEGRVRLQIYPGGVMGDDQAVLRRIRIGQLDGLVAQSGAISHLHGDLQLYNLPFLFDSVADVDRLRAEWDSKLLARLSTLGWQGFGPIDGGFAYIMSQEPIEDQSDLNAARLWVPANSTAPLFAQALGLRPISLPIGEVLTSLSTGGIDSIVSPVPAALTLQWHSRVEYLLNQPIIYTYALVLLSERSFRTISEADRAVVHRILTAYAADMDQRSRQDNNAAFAAIGQQDVNIMSSNEQIKAELLSARSRVYQILHDEGALSDEGLDAALNFISTL</sequence>
<keyword evidence="4" id="KW-1185">Reference proteome</keyword>